<dbReference type="Pfam" id="PF00264">
    <property type="entry name" value="Tyrosinase"/>
    <property type="match status" value="1"/>
</dbReference>
<gene>
    <name evidence="2" type="ORF">B0T24DRAFT_654995</name>
</gene>
<dbReference type="InterPro" id="IPR002227">
    <property type="entry name" value="Tyrosinase_Cu-bd"/>
</dbReference>
<comment type="caution">
    <text evidence="2">The sequence shown here is derived from an EMBL/GenBank/DDBJ whole genome shotgun (WGS) entry which is preliminary data.</text>
</comment>
<reference evidence="2" key="2">
    <citation type="submission" date="2023-06" db="EMBL/GenBank/DDBJ databases">
        <authorList>
            <consortium name="Lawrence Berkeley National Laboratory"/>
            <person name="Haridas S."/>
            <person name="Hensen N."/>
            <person name="Bonometti L."/>
            <person name="Westerberg I."/>
            <person name="Brannstrom I.O."/>
            <person name="Guillou S."/>
            <person name="Cros-Aarteil S."/>
            <person name="Calhoun S."/>
            <person name="Kuo A."/>
            <person name="Mondo S."/>
            <person name="Pangilinan J."/>
            <person name="Riley R."/>
            <person name="Labutti K."/>
            <person name="Andreopoulos B."/>
            <person name="Lipzen A."/>
            <person name="Chen C."/>
            <person name="Yanf M."/>
            <person name="Daum C."/>
            <person name="Ng V."/>
            <person name="Clum A."/>
            <person name="Steindorff A."/>
            <person name="Ohm R."/>
            <person name="Martin F."/>
            <person name="Silar P."/>
            <person name="Natvig D."/>
            <person name="Lalanne C."/>
            <person name="Gautier V."/>
            <person name="Ament-Velasquez S.L."/>
            <person name="Kruys A."/>
            <person name="Hutchinson M.I."/>
            <person name="Powell A.J."/>
            <person name="Barry K."/>
            <person name="Miller A.N."/>
            <person name="Grigoriev I.V."/>
            <person name="Debuchy R."/>
            <person name="Gladieux P."/>
            <person name="Thoren M.H."/>
            <person name="Johannesson H."/>
        </authorList>
    </citation>
    <scope>NUCLEOTIDE SEQUENCE</scope>
    <source>
        <strain evidence="2">CBS 958.72</strain>
    </source>
</reference>
<evidence type="ECO:0000259" key="1">
    <source>
        <dbReference type="Pfam" id="PF00264"/>
    </source>
</evidence>
<evidence type="ECO:0000313" key="2">
    <source>
        <dbReference type="EMBL" id="KAK3379065.1"/>
    </source>
</evidence>
<keyword evidence="3" id="KW-1185">Reference proteome</keyword>
<name>A0AAE0ND53_9PEZI</name>
<feature type="domain" description="Tyrosinase copper-binding" evidence="1">
    <location>
        <begin position="55"/>
        <end position="176"/>
    </location>
</feature>
<proteinExistence type="predicted"/>
<accession>A0AAE0ND53</accession>
<protein>
    <recommendedName>
        <fullName evidence="1">Tyrosinase copper-binding domain-containing protein</fullName>
    </recommendedName>
</protein>
<reference evidence="2" key="1">
    <citation type="journal article" date="2023" name="Mol. Phylogenet. Evol.">
        <title>Genome-scale phylogeny and comparative genomics of the fungal order Sordariales.</title>
        <authorList>
            <person name="Hensen N."/>
            <person name="Bonometti L."/>
            <person name="Westerberg I."/>
            <person name="Brannstrom I.O."/>
            <person name="Guillou S."/>
            <person name="Cros-Aarteil S."/>
            <person name="Calhoun S."/>
            <person name="Haridas S."/>
            <person name="Kuo A."/>
            <person name="Mondo S."/>
            <person name="Pangilinan J."/>
            <person name="Riley R."/>
            <person name="LaButti K."/>
            <person name="Andreopoulos B."/>
            <person name="Lipzen A."/>
            <person name="Chen C."/>
            <person name="Yan M."/>
            <person name="Daum C."/>
            <person name="Ng V."/>
            <person name="Clum A."/>
            <person name="Steindorff A."/>
            <person name="Ohm R.A."/>
            <person name="Martin F."/>
            <person name="Silar P."/>
            <person name="Natvig D.O."/>
            <person name="Lalanne C."/>
            <person name="Gautier V."/>
            <person name="Ament-Velasquez S.L."/>
            <person name="Kruys A."/>
            <person name="Hutchinson M.I."/>
            <person name="Powell A.J."/>
            <person name="Barry K."/>
            <person name="Miller A.N."/>
            <person name="Grigoriev I.V."/>
            <person name="Debuchy R."/>
            <person name="Gladieux P."/>
            <person name="Hiltunen Thoren M."/>
            <person name="Johannesson H."/>
        </authorList>
    </citation>
    <scope>NUCLEOTIDE SEQUENCE</scope>
    <source>
        <strain evidence="2">CBS 958.72</strain>
    </source>
</reference>
<dbReference type="Gene3D" id="1.10.1280.10">
    <property type="entry name" value="Di-copper center containing domain from catechol oxidase"/>
    <property type="match status" value="2"/>
</dbReference>
<organism evidence="2 3">
    <name type="scientific">Lasiosphaeria ovina</name>
    <dbReference type="NCBI Taxonomy" id="92902"/>
    <lineage>
        <taxon>Eukaryota</taxon>
        <taxon>Fungi</taxon>
        <taxon>Dikarya</taxon>
        <taxon>Ascomycota</taxon>
        <taxon>Pezizomycotina</taxon>
        <taxon>Sordariomycetes</taxon>
        <taxon>Sordariomycetidae</taxon>
        <taxon>Sordariales</taxon>
        <taxon>Lasiosphaeriaceae</taxon>
        <taxon>Lasiosphaeria</taxon>
    </lineage>
</organism>
<dbReference type="Proteomes" id="UP001287356">
    <property type="component" value="Unassembled WGS sequence"/>
</dbReference>
<dbReference type="AlphaFoldDB" id="A0AAE0ND53"/>
<dbReference type="GO" id="GO:0016491">
    <property type="term" value="F:oxidoreductase activity"/>
    <property type="evidence" value="ECO:0007669"/>
    <property type="project" value="InterPro"/>
</dbReference>
<sequence>MRTLTTATKKSFIAAAKSVQKKPSTLPAGQVPGAKSLWDDFMFGNFLTWHRYFTSPLFDGSATSLGSDGVAVKQRGHPGTGGGCIASGPSSDLVVRLGPDNPRCLSRDLSADTAKRFASFRNTTELIMGQQTVEMFEALLSGDPRYVTGEVGVYGGGHDLVGGEMPDPFTPPHDPFSTLLNLPLVLTLQHYCHDFLNVSPLNSTVKIKDMINTVCGPLCYVYI</sequence>
<dbReference type="InterPro" id="IPR008922">
    <property type="entry name" value="Di-copper_centre_dom_sf"/>
</dbReference>
<evidence type="ECO:0000313" key="3">
    <source>
        <dbReference type="Proteomes" id="UP001287356"/>
    </source>
</evidence>
<dbReference type="SUPFAM" id="SSF48056">
    <property type="entry name" value="Di-copper centre-containing domain"/>
    <property type="match status" value="1"/>
</dbReference>
<dbReference type="EMBL" id="JAULSN010000002">
    <property type="protein sequence ID" value="KAK3379065.1"/>
    <property type="molecule type" value="Genomic_DNA"/>
</dbReference>